<dbReference type="PROSITE" id="PS51476">
    <property type="entry name" value="PROTEASOME_BETA_2"/>
    <property type="match status" value="1"/>
</dbReference>
<comment type="subunit">
    <text evidence="5">The 26S proteasome consists of a 20S proteasome core and two 19S regulatory subunits. The 20S proteasome core is composed of 28 subunits that are arranged in four stacked rings, resulting in a barrel-shaped structure. The two end rings are each formed by seven alpha subunits, and the two central rings are each formed by seven beta subunits. The catalytic chamber with the active sites is on the inside of the barrel.</text>
</comment>
<reference evidence="7 8" key="1">
    <citation type="journal article" date="2023" name="Nucleic Acids Res.">
        <title>The hologenome of Daphnia magna reveals possible DNA methylation and microbiome-mediated evolution of the host genome.</title>
        <authorList>
            <person name="Chaturvedi A."/>
            <person name="Li X."/>
            <person name="Dhandapani V."/>
            <person name="Marshall H."/>
            <person name="Kissane S."/>
            <person name="Cuenca-Cambronero M."/>
            <person name="Asole G."/>
            <person name="Calvet F."/>
            <person name="Ruiz-Romero M."/>
            <person name="Marangio P."/>
            <person name="Guigo R."/>
            <person name="Rago D."/>
            <person name="Mirbahai L."/>
            <person name="Eastwood N."/>
            <person name="Colbourne J.K."/>
            <person name="Zhou J."/>
            <person name="Mallon E."/>
            <person name="Orsini L."/>
        </authorList>
    </citation>
    <scope>NUCLEOTIDE SEQUENCE [LARGE SCALE GENOMIC DNA]</scope>
    <source>
        <strain evidence="7">LRV0_1</strain>
    </source>
</reference>
<keyword evidence="3 6" id="KW-0539">Nucleus</keyword>
<dbReference type="PANTHER" id="PTHR32194">
    <property type="entry name" value="METALLOPROTEASE TLDD"/>
    <property type="match status" value="1"/>
</dbReference>
<dbReference type="InterPro" id="IPR001353">
    <property type="entry name" value="Proteasome_sua/b"/>
</dbReference>
<evidence type="ECO:0000256" key="1">
    <source>
        <dbReference type="ARBA" id="ARBA00022490"/>
    </source>
</evidence>
<keyword evidence="2 6" id="KW-0647">Proteasome</keyword>
<name>A0ABQ9YXY2_9CRUS</name>
<dbReference type="Pfam" id="PF00227">
    <property type="entry name" value="Proteasome"/>
    <property type="match status" value="1"/>
</dbReference>
<evidence type="ECO:0000256" key="2">
    <source>
        <dbReference type="ARBA" id="ARBA00022942"/>
    </source>
</evidence>
<gene>
    <name evidence="7" type="ORF">OUZ56_007224</name>
</gene>
<protein>
    <recommendedName>
        <fullName evidence="6">Proteasome subunit beta</fullName>
    </recommendedName>
</protein>
<dbReference type="PROSITE" id="PS00854">
    <property type="entry name" value="PROTEASOME_BETA_1"/>
    <property type="match status" value="1"/>
</dbReference>
<evidence type="ECO:0000256" key="6">
    <source>
        <dbReference type="RuleBase" id="RU004203"/>
    </source>
</evidence>
<evidence type="ECO:0000256" key="5">
    <source>
        <dbReference type="ARBA" id="ARBA00026071"/>
    </source>
</evidence>
<comment type="caution">
    <text evidence="7">The sequence shown here is derived from an EMBL/GenBank/DDBJ whole genome shotgun (WGS) entry which is preliminary data.</text>
</comment>
<dbReference type="Proteomes" id="UP001234178">
    <property type="component" value="Unassembled WGS sequence"/>
</dbReference>
<dbReference type="PANTHER" id="PTHR32194:SF2">
    <property type="entry name" value="PROTEASOME SUBUNIT BETA TYPE-1"/>
    <property type="match status" value="1"/>
</dbReference>
<dbReference type="Gene3D" id="3.60.20.10">
    <property type="entry name" value="Glutamine Phosphoribosylpyrophosphate, subunit 1, domain 1"/>
    <property type="match status" value="1"/>
</dbReference>
<evidence type="ECO:0000256" key="4">
    <source>
        <dbReference type="ARBA" id="ARBA00024953"/>
    </source>
</evidence>
<dbReference type="InterPro" id="IPR029055">
    <property type="entry name" value="Ntn_hydrolases_N"/>
</dbReference>
<evidence type="ECO:0000313" key="7">
    <source>
        <dbReference type="EMBL" id="KAK4005517.1"/>
    </source>
</evidence>
<dbReference type="InterPro" id="IPR016050">
    <property type="entry name" value="Proteasome_bsu_CS"/>
</dbReference>
<dbReference type="InterPro" id="IPR023333">
    <property type="entry name" value="Proteasome_suB-type"/>
</dbReference>
<dbReference type="InterPro" id="IPR035206">
    <property type="entry name" value="Proteasome_beta2"/>
</dbReference>
<comment type="function">
    <text evidence="6">Component of the proteasome, a multicatalytic proteinase complex which is characterized by its ability to cleave peptides with Arg, Phe, Tyr, Leu, and Glu adjacent to the leaving group at neutral or slightly basic pH. The proteasome has an ATP-dependent proteolytic activity.</text>
</comment>
<dbReference type="SUPFAM" id="SSF56235">
    <property type="entry name" value="N-terminal nucleophile aminohydrolases (Ntn hydrolases)"/>
    <property type="match status" value="1"/>
</dbReference>
<accession>A0ABQ9YXY2</accession>
<comment type="similarity">
    <text evidence="6">Belongs to the peptidase T1B family.</text>
</comment>
<organism evidence="7 8">
    <name type="scientific">Daphnia magna</name>
    <dbReference type="NCBI Taxonomy" id="35525"/>
    <lineage>
        <taxon>Eukaryota</taxon>
        <taxon>Metazoa</taxon>
        <taxon>Ecdysozoa</taxon>
        <taxon>Arthropoda</taxon>
        <taxon>Crustacea</taxon>
        <taxon>Branchiopoda</taxon>
        <taxon>Diplostraca</taxon>
        <taxon>Cladocera</taxon>
        <taxon>Anomopoda</taxon>
        <taxon>Daphniidae</taxon>
        <taxon>Daphnia</taxon>
    </lineage>
</organism>
<sequence>MLKSIKFRQHKQVATLSGMKTDIALSEKLRHLLTDQTEVFHIIVVFYSHINMECVLGISCNDFVILASDMTNAHSILVNKQDEDKMFKLSDRLLMAVTGESGDTTQFAEYIEKNIQLYKMRNGYELSPPAAANFTRRNLADSLRSRSPYMVNFLLAGYSERTGPELYWMDYLASMIKTPFATHGYGGMFSIGIMDRYYRPDLTEEEAYDILKKCVAEIQKRLIINLPNFQVKVLDKNGIRALNVIKSQNLTA</sequence>
<comment type="subunit">
    <text evidence="6">Component of the proteasome complex.</text>
</comment>
<keyword evidence="1 6" id="KW-0963">Cytoplasm</keyword>
<comment type="function">
    <text evidence="4">Non-catalytic component of the proteasome, a multicatalytic proteinase complex which is characterized by its ability to cleave peptides with Arg, Phe, Tyr, Leu, and Glu adjacent to the leaving group at neutral or slightly basic pH. The proteasome has an ATP-dependent proteolytic activity.</text>
</comment>
<evidence type="ECO:0000256" key="3">
    <source>
        <dbReference type="ARBA" id="ARBA00023242"/>
    </source>
</evidence>
<dbReference type="CDD" id="cd03758">
    <property type="entry name" value="proteasome_beta_type_2"/>
    <property type="match status" value="1"/>
</dbReference>
<comment type="subcellular location">
    <subcellularLocation>
        <location evidence="6">Cytoplasm</location>
    </subcellularLocation>
    <subcellularLocation>
        <location evidence="6">Nucleus</location>
    </subcellularLocation>
</comment>
<proteinExistence type="inferred from homology"/>
<keyword evidence="8" id="KW-1185">Reference proteome</keyword>
<dbReference type="EMBL" id="JAOYFB010000001">
    <property type="protein sequence ID" value="KAK4005517.1"/>
    <property type="molecule type" value="Genomic_DNA"/>
</dbReference>
<evidence type="ECO:0000313" key="8">
    <source>
        <dbReference type="Proteomes" id="UP001234178"/>
    </source>
</evidence>